<dbReference type="EMBL" id="CAJVPW010016479">
    <property type="protein sequence ID" value="CAG8670315.1"/>
    <property type="molecule type" value="Genomic_DNA"/>
</dbReference>
<proteinExistence type="predicted"/>
<organism evidence="1 2">
    <name type="scientific">Cetraspora pellucida</name>
    <dbReference type="NCBI Taxonomy" id="1433469"/>
    <lineage>
        <taxon>Eukaryota</taxon>
        <taxon>Fungi</taxon>
        <taxon>Fungi incertae sedis</taxon>
        <taxon>Mucoromycota</taxon>
        <taxon>Glomeromycotina</taxon>
        <taxon>Glomeromycetes</taxon>
        <taxon>Diversisporales</taxon>
        <taxon>Gigasporaceae</taxon>
        <taxon>Cetraspora</taxon>
    </lineage>
</organism>
<dbReference type="Proteomes" id="UP000789366">
    <property type="component" value="Unassembled WGS sequence"/>
</dbReference>
<keyword evidence="2" id="KW-1185">Reference proteome</keyword>
<evidence type="ECO:0000313" key="1">
    <source>
        <dbReference type="EMBL" id="CAG8670315.1"/>
    </source>
</evidence>
<protein>
    <submittedName>
        <fullName evidence="1">18041_t:CDS:1</fullName>
    </submittedName>
</protein>
<sequence>MESSPPLLPSGFTLPDMKVHDNHWNGFWCSIEKITGNRYTANNYIKKITSSTSKSSSKSQKNVKISSNSDNGEFTSSFHSILKCQESLINWYTKPVPQDQQAKIDKKLLDAVVHANLPFKIVENPYVLKFLNELAPNYKPPSANTLSAKVLNNSFSSYLEKKFEIMESITDITIALDGWQDISRNSIYGFMALKEDQEYDELEKILQLSSLAINSSVIACVMDNPLVMIKMRTDLQKDYPNIVPIRCCLHAFNLLAKNISAFRPLLTVIKNNQKLVNFFTSFHIWLRTLHDWQKKEGLSYSLTTFCETRWYSLAKVCLGVKTYERAFNSCIRLSGTDNYPIIKAEIQNIINNCYHFANNDTLLTVLIPVVDAIGHLESRDATLADIFKELIGIYNTISTTNIPIDGFKNHTLAAINK</sequence>
<accession>A0ACA9NQT5</accession>
<gene>
    <name evidence="1" type="ORF">SPELUC_LOCUS9626</name>
</gene>
<evidence type="ECO:0000313" key="2">
    <source>
        <dbReference type="Proteomes" id="UP000789366"/>
    </source>
</evidence>
<name>A0ACA9NQT5_9GLOM</name>
<comment type="caution">
    <text evidence="1">The sequence shown here is derived from an EMBL/GenBank/DDBJ whole genome shotgun (WGS) entry which is preliminary data.</text>
</comment>
<reference evidence="1" key="1">
    <citation type="submission" date="2021-06" db="EMBL/GenBank/DDBJ databases">
        <authorList>
            <person name="Kallberg Y."/>
            <person name="Tangrot J."/>
            <person name="Rosling A."/>
        </authorList>
    </citation>
    <scope>NUCLEOTIDE SEQUENCE</scope>
    <source>
        <strain evidence="1">28 12/20/2015</strain>
    </source>
</reference>